<sequence length="53" mass="6094">KYCTECGKEYHLHKNGKVKGACEHIVISEMKGRHTFKGIITDSQELDKMLDGW</sequence>
<accession>X1IMW8</accession>
<comment type="caution">
    <text evidence="1">The sequence shown here is derived from an EMBL/GenBank/DDBJ whole genome shotgun (WGS) entry which is preliminary data.</text>
</comment>
<proteinExistence type="predicted"/>
<name>X1IMW8_9ZZZZ</name>
<gene>
    <name evidence="1" type="ORF">S03H2_68386</name>
</gene>
<feature type="non-terminal residue" evidence="1">
    <location>
        <position position="1"/>
    </location>
</feature>
<evidence type="ECO:0000313" key="1">
    <source>
        <dbReference type="EMBL" id="GAH83047.1"/>
    </source>
</evidence>
<dbReference type="AlphaFoldDB" id="X1IMW8"/>
<dbReference type="EMBL" id="BARU01044952">
    <property type="protein sequence ID" value="GAH83047.1"/>
    <property type="molecule type" value="Genomic_DNA"/>
</dbReference>
<organism evidence="1">
    <name type="scientific">marine sediment metagenome</name>
    <dbReference type="NCBI Taxonomy" id="412755"/>
    <lineage>
        <taxon>unclassified sequences</taxon>
        <taxon>metagenomes</taxon>
        <taxon>ecological metagenomes</taxon>
    </lineage>
</organism>
<reference evidence="1" key="1">
    <citation type="journal article" date="2014" name="Front. Microbiol.">
        <title>High frequency of phylogenetically diverse reductive dehalogenase-homologous genes in deep subseafloor sedimentary metagenomes.</title>
        <authorList>
            <person name="Kawai M."/>
            <person name="Futagami T."/>
            <person name="Toyoda A."/>
            <person name="Takaki Y."/>
            <person name="Nishi S."/>
            <person name="Hori S."/>
            <person name="Arai W."/>
            <person name="Tsubouchi T."/>
            <person name="Morono Y."/>
            <person name="Uchiyama I."/>
            <person name="Ito T."/>
            <person name="Fujiyama A."/>
            <person name="Inagaki F."/>
            <person name="Takami H."/>
        </authorList>
    </citation>
    <scope>NUCLEOTIDE SEQUENCE</scope>
    <source>
        <strain evidence="1">Expedition CK06-06</strain>
    </source>
</reference>
<protein>
    <submittedName>
        <fullName evidence="1">Uncharacterized protein</fullName>
    </submittedName>
</protein>